<keyword evidence="2" id="KW-0378">Hydrolase</keyword>
<proteinExistence type="predicted"/>
<keyword evidence="3" id="KW-0067">ATP-binding</keyword>
<name>A0A7W7WWV2_9PSEU</name>
<dbReference type="InterPro" id="IPR027417">
    <property type="entry name" value="P-loop_NTPase"/>
</dbReference>
<gene>
    <name evidence="5" type="ORF">F4559_004143</name>
</gene>
<dbReference type="InterPro" id="IPR014013">
    <property type="entry name" value="Helic_SF1/SF2_ATP-bd_DinG/Rad3"/>
</dbReference>
<evidence type="ECO:0000256" key="3">
    <source>
        <dbReference type="ARBA" id="ARBA00022840"/>
    </source>
</evidence>
<dbReference type="GO" id="GO:0005524">
    <property type="term" value="F:ATP binding"/>
    <property type="evidence" value="ECO:0007669"/>
    <property type="project" value="UniProtKB-KW"/>
</dbReference>
<evidence type="ECO:0000313" key="6">
    <source>
        <dbReference type="Proteomes" id="UP000542674"/>
    </source>
</evidence>
<dbReference type="SUPFAM" id="SSF52540">
    <property type="entry name" value="P-loop containing nucleoside triphosphate hydrolases"/>
    <property type="match status" value="1"/>
</dbReference>
<dbReference type="AlphaFoldDB" id="A0A7W7WWV2"/>
<reference evidence="5 6" key="1">
    <citation type="submission" date="2020-08" db="EMBL/GenBank/DDBJ databases">
        <title>Sequencing the genomes of 1000 actinobacteria strains.</title>
        <authorList>
            <person name="Klenk H.-P."/>
        </authorList>
    </citation>
    <scope>NUCLEOTIDE SEQUENCE [LARGE SCALE GENOMIC DNA]</scope>
    <source>
        <strain evidence="5 6">DSM 45084</strain>
    </source>
</reference>
<evidence type="ECO:0000256" key="1">
    <source>
        <dbReference type="ARBA" id="ARBA00022741"/>
    </source>
</evidence>
<accession>A0A7W7WWV2</accession>
<dbReference type="Proteomes" id="UP000542674">
    <property type="component" value="Unassembled WGS sequence"/>
</dbReference>
<dbReference type="GO" id="GO:0016787">
    <property type="term" value="F:hydrolase activity"/>
    <property type="evidence" value="ECO:0007669"/>
    <property type="project" value="UniProtKB-KW"/>
</dbReference>
<keyword evidence="6" id="KW-1185">Reference proteome</keyword>
<dbReference type="EMBL" id="JACHJS010000001">
    <property type="protein sequence ID" value="MBB4966784.1"/>
    <property type="molecule type" value="Genomic_DNA"/>
</dbReference>
<keyword evidence="1" id="KW-0547">Nucleotide-binding</keyword>
<organism evidence="5 6">
    <name type="scientific">Saccharothrix violaceirubra</name>
    <dbReference type="NCBI Taxonomy" id="413306"/>
    <lineage>
        <taxon>Bacteria</taxon>
        <taxon>Bacillati</taxon>
        <taxon>Actinomycetota</taxon>
        <taxon>Actinomycetes</taxon>
        <taxon>Pseudonocardiales</taxon>
        <taxon>Pseudonocardiaceae</taxon>
        <taxon>Saccharothrix</taxon>
    </lineage>
</organism>
<evidence type="ECO:0000256" key="2">
    <source>
        <dbReference type="ARBA" id="ARBA00022801"/>
    </source>
</evidence>
<evidence type="ECO:0000313" key="5">
    <source>
        <dbReference type="EMBL" id="MBB4966784.1"/>
    </source>
</evidence>
<evidence type="ECO:0000259" key="4">
    <source>
        <dbReference type="PROSITE" id="PS51193"/>
    </source>
</evidence>
<feature type="domain" description="Helicase ATP-binding" evidence="4">
    <location>
        <begin position="188"/>
        <end position="492"/>
    </location>
</feature>
<protein>
    <recommendedName>
        <fullName evidence="4">Helicase ATP-binding domain-containing protein</fullName>
    </recommendedName>
</protein>
<dbReference type="RefSeq" id="WP_221447306.1">
    <property type="nucleotide sequence ID" value="NZ_BAABAI010000022.1"/>
</dbReference>
<comment type="caution">
    <text evidence="5">The sequence shown here is derived from an EMBL/GenBank/DDBJ whole genome shotgun (WGS) entry which is preliminary data.</text>
</comment>
<sequence length="1084" mass="117947">MCAAIALAAHYFPARDGTGRPVGTFRHAAFLMSGHLDAWSGWSPMPQADKQRIAAVLSFAPEELANPAAFTFRARTLLAGNDDNALPLQAAGESAGTAVGAVPLVGGDPLGYVDRLIDRVNKDHRRTRAVKPATPGIWHTHVRYSPTVGAIQGTATIPEYDTDDPIADLPTVTTVPYCPQQDIPTSDLLTLAKDIDGRYKPKDRYLHKVLSGLFTELKTTDTVAPMTMLRLLAGPTEVFNAPTGTGKSVLVRVAASWFALNDLTVTIVLPNVEATLSAAWDITADLTHLKKIGRLRHDRRCAALMSPDGLLERAAKAVTRLEGNLLSQSDKALWKLDQMSYGCALAHHTKATAPYPSGQESCHRLTPLPPEQGIRTCPWMPTCGKYEQQRQACTASVIVTNHHNFMAGRLKIGVNLDGRATAHVSVAELVLRRSHAVMIDEVDQFQSTALDMCTSDLVLASRRTAKVPLRELDADIASLGSEAIKDLLPTISHARYLSEFLLAGICQQQIHLRHYSGRNPAGEAPGVNSTGWHLVGSRDRRLIGLLFPHDQVDDDKEIPAELFDRLNALRPEPPLGTGKPTGDIQAVALPAHLLAVRDILEKILAPRGEDLLAHVQLELDDALSRTVKDAHERAEAAELLIVRTWLAELDDALDLLRHKTAQLRAAGLDSARKVAERLGSSIASDILPYGMLGKAIVGYRITGLDEPDKSAELTAQSVTGDPHTYTAQLGSIVSLVLAGVERPVMGLSATAYFPQAVREHIHSEVKWWMTDAAPDSIRAQRHSITTSTDGDTPIRISGLPQALKRDALMNLGDRLYDTEIHPELQRIRDNDDPARAHAAVVVNSYEHCRYLALGIYSAGLYTEGLCVAVPGDRARRDKLPPLPPGIIELTPEEFEDFPNRGNVLVVPMARIARGLNIVIGTKSAITPVYLCTRPLALMSDAAEMYGSVHVAGLNAMPRSGSDDPLHALELGREAAWKRLGLIMRSAAGFTSTSPELQEEIVAGMVVDMVQLAGRARRGGTDMTLHLVDHAFHEDAWQADLGNILRRMHAAWSSDVRQRMNQIYREALAAFLAYAGIDTTDADTV</sequence>
<dbReference type="PROSITE" id="PS51193">
    <property type="entry name" value="HELICASE_ATP_BIND_2"/>
    <property type="match status" value="1"/>
</dbReference>